<dbReference type="EMBL" id="AP009493">
    <property type="protein sequence ID" value="BAG17221.1"/>
    <property type="molecule type" value="Genomic_DNA"/>
</dbReference>
<reference evidence="2" key="1">
    <citation type="journal article" date="2008" name="J. Bacteriol.">
        <title>Genome sequence of the streptomycin-producing microorganism Streptomyces griseus IFO 13350.</title>
        <authorList>
            <person name="Ohnishi Y."/>
            <person name="Ishikawa J."/>
            <person name="Hara H."/>
            <person name="Suzuki H."/>
            <person name="Ikenoya M."/>
            <person name="Ikeda H."/>
            <person name="Yamashita A."/>
            <person name="Hattori M."/>
            <person name="Horinouchi S."/>
        </authorList>
    </citation>
    <scope>NUCLEOTIDE SEQUENCE [LARGE SCALE GENOMIC DNA]</scope>
    <source>
        <strain evidence="2">JCM 4626 / NBRC 13350</strain>
    </source>
</reference>
<dbReference type="AlphaFoldDB" id="B1VQC0"/>
<evidence type="ECO:0000313" key="1">
    <source>
        <dbReference type="EMBL" id="BAG17221.1"/>
    </source>
</evidence>
<accession>B1VQC0</accession>
<dbReference type="Proteomes" id="UP000001685">
    <property type="component" value="Chromosome"/>
</dbReference>
<sequence>MVVVHVRIVGEAFGVSAYERDRLVPLSKLFRRPSSLQPVHRTSIACGPTGQRLSK</sequence>
<dbReference type="HOGENOM" id="CLU_3030468_0_0_11"/>
<gene>
    <name evidence="1" type="ordered locus">SGR_392</name>
</gene>
<organism evidence="1 2">
    <name type="scientific">Streptomyces griseus subsp. griseus (strain JCM 4626 / CBS 651.72 / NBRC 13350 / KCC S-0626 / ISP 5235)</name>
    <dbReference type="NCBI Taxonomy" id="455632"/>
    <lineage>
        <taxon>Bacteria</taxon>
        <taxon>Bacillati</taxon>
        <taxon>Actinomycetota</taxon>
        <taxon>Actinomycetes</taxon>
        <taxon>Kitasatosporales</taxon>
        <taxon>Streptomycetaceae</taxon>
        <taxon>Streptomyces</taxon>
    </lineage>
</organism>
<name>B1VQC0_STRGG</name>
<protein>
    <submittedName>
        <fullName evidence="1">Uncharacterized protein</fullName>
    </submittedName>
</protein>
<proteinExistence type="predicted"/>
<dbReference type="KEGG" id="sgr:SGR_392"/>
<evidence type="ECO:0000313" key="2">
    <source>
        <dbReference type="Proteomes" id="UP000001685"/>
    </source>
</evidence>